<keyword evidence="3 12" id="KW-0813">Transport</keyword>
<feature type="transmembrane region" description="Helical" evidence="12">
    <location>
        <begin position="307"/>
        <end position="327"/>
    </location>
</feature>
<dbReference type="Gene3D" id="1.20.58.340">
    <property type="entry name" value="Magnesium transport protein CorA, transmembrane region"/>
    <property type="match status" value="2"/>
</dbReference>
<dbReference type="AlphaFoldDB" id="A0A918PZS5"/>
<dbReference type="InterPro" id="IPR002523">
    <property type="entry name" value="MgTranspt_CorA/ZnTranspt_ZntB"/>
</dbReference>
<keyword evidence="5 12" id="KW-0812">Transmembrane</keyword>
<dbReference type="SUPFAM" id="SSF143865">
    <property type="entry name" value="CorA soluble domain-like"/>
    <property type="match status" value="1"/>
</dbReference>
<sequence>MNNISSHSTLEVYSFADNHLQKNLITAPEELHSYLGKKERKFWVNIPSLTDENLLQQVSEIFDIHPLVIEDILNTSQRPKIEEFDHQIFVVTKMLYSKNTIREIQAEQVSLVFGDNYIISFQETPQDIFDGIRLRLENPKSKMRKLGTDYFTYALIDSIVDEYYVILELFNDAVENCEDQIIKNTNSISLESIHNYRKTLRKIKHSTWPIREILSLWRKSEHPLIKRKNLTYVNDVYEHSIEILEGLELQRETLSNLAELYMTQLSIKQNEVMKTLTVISTIFIPLTFISGIYGMNFEVMPELQWKYGYLMVWLVFSVMIAGMIVYFKKKNWF</sequence>
<accession>A0A918PZS5</accession>
<dbReference type="GO" id="GO:0015087">
    <property type="term" value="F:cobalt ion transmembrane transporter activity"/>
    <property type="evidence" value="ECO:0007669"/>
    <property type="project" value="UniProtKB-UniRule"/>
</dbReference>
<keyword evidence="7 12" id="KW-1133">Transmembrane helix</keyword>
<evidence type="ECO:0000313" key="13">
    <source>
        <dbReference type="EMBL" id="GGZ26861.1"/>
    </source>
</evidence>
<keyword evidence="14" id="KW-1185">Reference proteome</keyword>
<feature type="transmembrane region" description="Helical" evidence="12">
    <location>
        <begin position="276"/>
        <end position="295"/>
    </location>
</feature>
<comment type="similarity">
    <text evidence="2 12">Belongs to the CorA metal ion transporter (MIT) (TC 1.A.35) family.</text>
</comment>
<evidence type="ECO:0000256" key="8">
    <source>
        <dbReference type="ARBA" id="ARBA00023065"/>
    </source>
</evidence>
<comment type="caution">
    <text evidence="13">The sequence shown here is derived from an EMBL/GenBank/DDBJ whole genome shotgun (WGS) entry which is preliminary data.</text>
</comment>
<comment type="catalytic activity">
    <reaction evidence="10">
        <text>Mg(2+)(in) = Mg(2+)(out)</text>
        <dbReference type="Rhea" id="RHEA:29827"/>
        <dbReference type="ChEBI" id="CHEBI:18420"/>
    </reaction>
</comment>
<dbReference type="NCBIfam" id="TIGR00383">
    <property type="entry name" value="corA"/>
    <property type="match status" value="1"/>
</dbReference>
<dbReference type="SUPFAM" id="SSF144083">
    <property type="entry name" value="Magnesium transport protein CorA, transmembrane region"/>
    <property type="match status" value="1"/>
</dbReference>
<dbReference type="GO" id="GO:0015095">
    <property type="term" value="F:magnesium ion transmembrane transporter activity"/>
    <property type="evidence" value="ECO:0007669"/>
    <property type="project" value="UniProtKB-UniRule"/>
</dbReference>
<dbReference type="GO" id="GO:0005886">
    <property type="term" value="C:plasma membrane"/>
    <property type="evidence" value="ECO:0007669"/>
    <property type="project" value="UniProtKB-SubCell"/>
</dbReference>
<dbReference type="GO" id="GO:0050897">
    <property type="term" value="F:cobalt ion binding"/>
    <property type="evidence" value="ECO:0007669"/>
    <property type="project" value="TreeGrafter"/>
</dbReference>
<evidence type="ECO:0000256" key="12">
    <source>
        <dbReference type="RuleBase" id="RU362010"/>
    </source>
</evidence>
<keyword evidence="6 12" id="KW-0460">Magnesium</keyword>
<dbReference type="InterPro" id="IPR045863">
    <property type="entry name" value="CorA_TM1_TM2"/>
</dbReference>
<dbReference type="PANTHER" id="PTHR46494:SF1">
    <property type="entry name" value="CORA FAMILY METAL ION TRANSPORTER (EUROFUNG)"/>
    <property type="match status" value="1"/>
</dbReference>
<comment type="subcellular location">
    <subcellularLocation>
        <location evidence="1">Cell membrane</location>
        <topology evidence="1">Multi-pass membrane protein</topology>
    </subcellularLocation>
    <subcellularLocation>
        <location evidence="12">Membrane</location>
        <topology evidence="12">Multi-pass membrane protein</topology>
    </subcellularLocation>
</comment>
<evidence type="ECO:0000313" key="14">
    <source>
        <dbReference type="Proteomes" id="UP000619457"/>
    </source>
</evidence>
<evidence type="ECO:0000256" key="6">
    <source>
        <dbReference type="ARBA" id="ARBA00022842"/>
    </source>
</evidence>
<proteinExistence type="inferred from homology"/>
<keyword evidence="4 12" id="KW-1003">Cell membrane</keyword>
<protein>
    <recommendedName>
        <fullName evidence="12">Magnesium transport protein CorA</fullName>
    </recommendedName>
</protein>
<dbReference type="Proteomes" id="UP000619457">
    <property type="component" value="Unassembled WGS sequence"/>
</dbReference>
<evidence type="ECO:0000256" key="2">
    <source>
        <dbReference type="ARBA" id="ARBA00009765"/>
    </source>
</evidence>
<evidence type="ECO:0000256" key="3">
    <source>
        <dbReference type="ARBA" id="ARBA00022448"/>
    </source>
</evidence>
<organism evidence="13 14">
    <name type="scientific">Echinicola pacifica</name>
    <dbReference type="NCBI Taxonomy" id="346377"/>
    <lineage>
        <taxon>Bacteria</taxon>
        <taxon>Pseudomonadati</taxon>
        <taxon>Bacteroidota</taxon>
        <taxon>Cytophagia</taxon>
        <taxon>Cytophagales</taxon>
        <taxon>Cyclobacteriaceae</taxon>
        <taxon>Echinicola</taxon>
    </lineage>
</organism>
<gene>
    <name evidence="12 13" type="primary">corA</name>
    <name evidence="13" type="ORF">GCM10007049_19490</name>
</gene>
<dbReference type="CDD" id="cd12828">
    <property type="entry name" value="TmCorA-like_1"/>
    <property type="match status" value="1"/>
</dbReference>
<dbReference type="RefSeq" id="WP_018473144.1">
    <property type="nucleotide sequence ID" value="NZ_BMWX01000003.1"/>
</dbReference>
<dbReference type="InterPro" id="IPR045861">
    <property type="entry name" value="CorA_cytoplasmic_dom"/>
</dbReference>
<dbReference type="EMBL" id="BMWX01000003">
    <property type="protein sequence ID" value="GGZ26861.1"/>
    <property type="molecule type" value="Genomic_DNA"/>
</dbReference>
<dbReference type="GO" id="GO:0000287">
    <property type="term" value="F:magnesium ion binding"/>
    <property type="evidence" value="ECO:0007669"/>
    <property type="project" value="TreeGrafter"/>
</dbReference>
<evidence type="ECO:0000256" key="1">
    <source>
        <dbReference type="ARBA" id="ARBA00004651"/>
    </source>
</evidence>
<evidence type="ECO:0000256" key="11">
    <source>
        <dbReference type="ARBA" id="ARBA00045497"/>
    </source>
</evidence>
<dbReference type="Pfam" id="PF01544">
    <property type="entry name" value="CorA"/>
    <property type="match status" value="1"/>
</dbReference>
<dbReference type="FunFam" id="1.20.58.340:FF:000004">
    <property type="entry name" value="Magnesium transport protein CorA"/>
    <property type="match status" value="1"/>
</dbReference>
<keyword evidence="9 12" id="KW-0472">Membrane</keyword>
<evidence type="ECO:0000256" key="7">
    <source>
        <dbReference type="ARBA" id="ARBA00022989"/>
    </source>
</evidence>
<evidence type="ECO:0000256" key="10">
    <source>
        <dbReference type="ARBA" id="ARBA00034269"/>
    </source>
</evidence>
<dbReference type="PANTHER" id="PTHR46494">
    <property type="entry name" value="CORA FAMILY METAL ION TRANSPORTER (EUROFUNG)"/>
    <property type="match status" value="1"/>
</dbReference>
<name>A0A918PZS5_9BACT</name>
<dbReference type="Gene3D" id="3.30.460.20">
    <property type="entry name" value="CorA soluble domain-like"/>
    <property type="match status" value="1"/>
</dbReference>
<reference evidence="13" key="1">
    <citation type="journal article" date="2014" name="Int. J. Syst. Evol. Microbiol.">
        <title>Complete genome sequence of Corynebacterium casei LMG S-19264T (=DSM 44701T), isolated from a smear-ripened cheese.</title>
        <authorList>
            <consortium name="US DOE Joint Genome Institute (JGI-PGF)"/>
            <person name="Walter F."/>
            <person name="Albersmeier A."/>
            <person name="Kalinowski J."/>
            <person name="Ruckert C."/>
        </authorList>
    </citation>
    <scope>NUCLEOTIDE SEQUENCE</scope>
    <source>
        <strain evidence="13">KCTC 12368</strain>
    </source>
</reference>
<comment type="function">
    <text evidence="11">Mediates influx of magnesium ions. Alternates between open and closed states. Activated by low cytoplasmic Mg(2+) levels. Inactive when cytoplasmic Mg(2+) levels are high.</text>
</comment>
<reference evidence="13" key="2">
    <citation type="submission" date="2020-09" db="EMBL/GenBank/DDBJ databases">
        <authorList>
            <person name="Sun Q."/>
            <person name="Kim S."/>
        </authorList>
    </citation>
    <scope>NUCLEOTIDE SEQUENCE</scope>
    <source>
        <strain evidence="13">KCTC 12368</strain>
    </source>
</reference>
<evidence type="ECO:0000256" key="4">
    <source>
        <dbReference type="ARBA" id="ARBA00022475"/>
    </source>
</evidence>
<keyword evidence="8 12" id="KW-0406">Ion transport</keyword>
<evidence type="ECO:0000256" key="5">
    <source>
        <dbReference type="ARBA" id="ARBA00022692"/>
    </source>
</evidence>
<dbReference type="InterPro" id="IPR004488">
    <property type="entry name" value="Mg/Co-transport_prot_CorA"/>
</dbReference>
<evidence type="ECO:0000256" key="9">
    <source>
        <dbReference type="ARBA" id="ARBA00023136"/>
    </source>
</evidence>